<dbReference type="SUPFAM" id="SSF52096">
    <property type="entry name" value="ClpP/crotonase"/>
    <property type="match status" value="2"/>
</dbReference>
<evidence type="ECO:0000256" key="4">
    <source>
        <dbReference type="ARBA" id="ARBA00022801"/>
    </source>
</evidence>
<keyword evidence="3" id="KW-0645">Protease</keyword>
<evidence type="ECO:0000256" key="1">
    <source>
        <dbReference type="ARBA" id="ARBA00004370"/>
    </source>
</evidence>
<dbReference type="InterPro" id="IPR029045">
    <property type="entry name" value="ClpP/crotonase-like_dom_sf"/>
</dbReference>
<feature type="domain" description="Peptidase S49" evidence="7">
    <location>
        <begin position="121"/>
        <end position="272"/>
    </location>
</feature>
<evidence type="ECO:0000313" key="8">
    <source>
        <dbReference type="EMBL" id="MEE6188123.1"/>
    </source>
</evidence>
<protein>
    <submittedName>
        <fullName evidence="8">Signal peptide peptidase SppA</fullName>
        <ecNumber evidence="8">3.4.21.-</ecNumber>
    </submittedName>
</protein>
<proteinExistence type="inferred from homology"/>
<gene>
    <name evidence="8" type="primary">sppA</name>
    <name evidence="8" type="ORF">V2H41_12655</name>
</gene>
<reference evidence="8 9" key="1">
    <citation type="submission" date="2024-01" db="EMBL/GenBank/DDBJ databases">
        <title>Niabella digestum sp. nov., isolated from waste digestion system.</title>
        <authorList>
            <person name="Zhang L."/>
        </authorList>
    </citation>
    <scope>NUCLEOTIDE SEQUENCE [LARGE SCALE GENOMIC DNA]</scope>
    <source>
        <strain evidence="8 9">A18</strain>
    </source>
</reference>
<keyword evidence="6" id="KW-0472">Membrane</keyword>
<dbReference type="InterPro" id="IPR047272">
    <property type="entry name" value="S49_SppA_C"/>
</dbReference>
<accession>A0ABU7RJE2</accession>
<keyword evidence="4 8" id="KW-0378">Hydrolase</keyword>
<dbReference type="GO" id="GO:0016787">
    <property type="term" value="F:hydrolase activity"/>
    <property type="evidence" value="ECO:0007669"/>
    <property type="project" value="UniProtKB-KW"/>
</dbReference>
<dbReference type="PIRSF" id="PIRSF001217">
    <property type="entry name" value="Protease_4_SppA"/>
    <property type="match status" value="1"/>
</dbReference>
<dbReference type="InterPro" id="IPR004634">
    <property type="entry name" value="Pept_S49_pIV"/>
</dbReference>
<comment type="subcellular location">
    <subcellularLocation>
        <location evidence="1">Membrane</location>
    </subcellularLocation>
</comment>
<evidence type="ECO:0000313" key="9">
    <source>
        <dbReference type="Proteomes" id="UP001357452"/>
    </source>
</evidence>
<evidence type="ECO:0000259" key="7">
    <source>
        <dbReference type="Pfam" id="PF01343"/>
    </source>
</evidence>
<organism evidence="8 9">
    <name type="scientific">Niabella digestorum</name>
    <dbReference type="NCBI Taxonomy" id="3117701"/>
    <lineage>
        <taxon>Bacteria</taxon>
        <taxon>Pseudomonadati</taxon>
        <taxon>Bacteroidota</taxon>
        <taxon>Chitinophagia</taxon>
        <taxon>Chitinophagales</taxon>
        <taxon>Chitinophagaceae</taxon>
        <taxon>Niabella</taxon>
    </lineage>
</organism>
<evidence type="ECO:0000256" key="2">
    <source>
        <dbReference type="ARBA" id="ARBA00008683"/>
    </source>
</evidence>
<dbReference type="Proteomes" id="UP001357452">
    <property type="component" value="Unassembled WGS sequence"/>
</dbReference>
<dbReference type="InterPro" id="IPR002142">
    <property type="entry name" value="Peptidase_S49"/>
</dbReference>
<dbReference type="CDD" id="cd07018">
    <property type="entry name" value="S49_SppA_67K_type"/>
    <property type="match status" value="1"/>
</dbReference>
<dbReference type="RefSeq" id="WP_330975525.1">
    <property type="nucleotide sequence ID" value="NZ_JAZGLY010000008.1"/>
</dbReference>
<dbReference type="InterPro" id="IPR004635">
    <property type="entry name" value="Pept_S49_SppA"/>
</dbReference>
<comment type="caution">
    <text evidence="8">The sequence shown here is derived from an EMBL/GenBank/DDBJ whole genome shotgun (WGS) entry which is preliminary data.</text>
</comment>
<dbReference type="EMBL" id="JAZGLY010000008">
    <property type="protein sequence ID" value="MEE6188123.1"/>
    <property type="molecule type" value="Genomic_DNA"/>
</dbReference>
<dbReference type="CDD" id="cd07023">
    <property type="entry name" value="S49_Sppa_N_C"/>
    <property type="match status" value="1"/>
</dbReference>
<keyword evidence="5" id="KW-0720">Serine protease</keyword>
<dbReference type="InterPro" id="IPR047217">
    <property type="entry name" value="S49_SppA_67K_type_N"/>
</dbReference>
<dbReference type="EC" id="3.4.21.-" evidence="8"/>
<dbReference type="PANTHER" id="PTHR33209">
    <property type="entry name" value="PROTEASE 4"/>
    <property type="match status" value="1"/>
</dbReference>
<dbReference type="NCBIfam" id="TIGR00706">
    <property type="entry name" value="SppA_dom"/>
    <property type="match status" value="1"/>
</dbReference>
<evidence type="ECO:0000256" key="5">
    <source>
        <dbReference type="ARBA" id="ARBA00022825"/>
    </source>
</evidence>
<dbReference type="Gene3D" id="6.20.330.10">
    <property type="match status" value="1"/>
</dbReference>
<dbReference type="Pfam" id="PF01343">
    <property type="entry name" value="Peptidase_S49"/>
    <property type="match status" value="2"/>
</dbReference>
<keyword evidence="9" id="KW-1185">Reference proteome</keyword>
<name>A0ABU7RJE2_9BACT</name>
<evidence type="ECO:0000256" key="3">
    <source>
        <dbReference type="ARBA" id="ARBA00022670"/>
    </source>
</evidence>
<dbReference type="PANTHER" id="PTHR33209:SF1">
    <property type="entry name" value="PEPTIDASE S49 DOMAIN-CONTAINING PROTEIN"/>
    <property type="match status" value="1"/>
</dbReference>
<dbReference type="Gene3D" id="3.90.226.10">
    <property type="entry name" value="2-enoyl-CoA Hydratase, Chain A, domain 1"/>
    <property type="match status" value="2"/>
</dbReference>
<sequence>MKSFLKIFCATLLALVVCCILIFVFLAGIAGGLMSKQATVIADKTVLTIDLSKKYEERPVKNWQSVVNADVLEETPSFFDLIRLIKKAKTDKNISGILLIANNNANGFATSDEIRNALLDFKNSGKFIIAYGDNMTQKAYDIANIADKVYVSPKGVFEWVGFSVNYMFLKGTLDKLEIKPQIFYAGKFKSAIEPFRVDKMTEENRLQTSVWLHDIYSDFLYKTSATRKIDTTTLYQLANSGAILTAEDAVTHKLIDDVKYDDEVRGEIKKRLGIDENAKISLVSVDKYATAVGDDKGKGDRIALIYATGNIVDGKGQEDNIGSEPYIELLRKARYDKAVKAIVLRVNSGGGSALASENIWREMALAKKEKPVIVSMGDVAASGGYYISVAADSIFASKSTITGSIGVFGVVPDLSSFFKNKLGVTFDGVATGPLANAGTLNRPMTEQERKLFQTHIEKIYADFKQRVADGRNKDTAYIETIAQGRIWTGLKAKEVGLVDAYGGLQRAIEAAAAKAKLSEYQIREYPKTSSFVERLLGLNKVQASQARLIKEQVGSEYYEVLQQLDKIRAMASGPQTRLPFDFIIH</sequence>
<feature type="domain" description="Peptidase S49" evidence="7">
    <location>
        <begin position="366"/>
        <end position="517"/>
    </location>
</feature>
<dbReference type="NCBIfam" id="TIGR00705">
    <property type="entry name" value="SppA_67K"/>
    <property type="match status" value="1"/>
</dbReference>
<evidence type="ECO:0000256" key="6">
    <source>
        <dbReference type="ARBA" id="ARBA00023136"/>
    </source>
</evidence>
<comment type="similarity">
    <text evidence="2">Belongs to the peptidase S49 family.</text>
</comment>